<dbReference type="GO" id="GO:0005524">
    <property type="term" value="F:ATP binding"/>
    <property type="evidence" value="ECO:0007669"/>
    <property type="project" value="UniProtKB-UniRule"/>
</dbReference>
<comment type="subcellular location">
    <subcellularLocation>
        <location evidence="11">Cytoplasm</location>
    </subcellularLocation>
</comment>
<dbReference type="InterPro" id="IPR027417">
    <property type="entry name" value="P-loop_NTPase"/>
</dbReference>
<comment type="function">
    <text evidence="1 11">Essential for recycling GMP and indirectly, cGMP.</text>
</comment>
<evidence type="ECO:0000256" key="1">
    <source>
        <dbReference type="ARBA" id="ARBA00003531"/>
    </source>
</evidence>
<evidence type="ECO:0000256" key="3">
    <source>
        <dbReference type="ARBA" id="ARBA00012961"/>
    </source>
</evidence>
<evidence type="ECO:0000256" key="11">
    <source>
        <dbReference type="HAMAP-Rule" id="MF_00328"/>
    </source>
</evidence>
<dbReference type="Gene3D" id="3.30.63.10">
    <property type="entry name" value="Guanylate Kinase phosphate binding domain"/>
    <property type="match status" value="1"/>
</dbReference>
<proteinExistence type="inferred from homology"/>
<evidence type="ECO:0000313" key="13">
    <source>
        <dbReference type="EMBL" id="EIM56128.1"/>
    </source>
</evidence>
<dbReference type="EMBL" id="CM001487">
    <property type="protein sequence ID" value="EIM56128.1"/>
    <property type="molecule type" value="Genomic_DNA"/>
</dbReference>
<reference evidence="13 14" key="1">
    <citation type="submission" date="2010-08" db="EMBL/GenBank/DDBJ databases">
        <authorList>
            <consortium name="US DOE Joint Genome Institute (JGI-PGF)"/>
            <person name="Lucas S."/>
            <person name="Copeland A."/>
            <person name="Lapidus A."/>
            <person name="Cheng J.-F."/>
            <person name="Bruce D."/>
            <person name="Goodwin L."/>
            <person name="Pitluck S."/>
            <person name="Land M.L."/>
            <person name="Hauser L."/>
            <person name="Chang Y.-J."/>
            <person name="Anderson I.J."/>
            <person name="Johnson E."/>
            <person name="Mulhopadhyay B."/>
            <person name="Kyrpides N."/>
            <person name="Woyke T.J."/>
        </authorList>
    </citation>
    <scope>NUCLEOTIDE SEQUENCE [LARGE SCALE GENOMIC DNA]</scope>
    <source>
        <strain evidence="13 14">6</strain>
    </source>
</reference>
<evidence type="ECO:0000256" key="2">
    <source>
        <dbReference type="ARBA" id="ARBA00005790"/>
    </source>
</evidence>
<sequence>MNEGLLVILSGFSGSGKGTLMKRLLEKYDNYALSVSATTRSPRPGEKDGVDYFYKTDEEFQNMIKNDEFLEYACYVNHSYGTPSAYVDEQLAGGKDVILEIEIQGALKVKAKRPDTVLIFVTPPNAQELERRLTGRGTETAEVIAQRMARAVEESGSMALYDYILVNDDLEVCTDELHALIQSQHSQSSHQKEFITTICRQLKEREENKK</sequence>
<dbReference type="HOGENOM" id="CLU_001715_1_2_9"/>
<dbReference type="Gene3D" id="3.40.50.300">
    <property type="entry name" value="P-loop containing nucleotide triphosphate hydrolases"/>
    <property type="match status" value="1"/>
</dbReference>
<keyword evidence="8 11" id="KW-0067">ATP-binding</keyword>
<keyword evidence="14" id="KW-1185">Reference proteome</keyword>
<name>I5AQQ5_EUBC6</name>
<dbReference type="InterPro" id="IPR020590">
    <property type="entry name" value="Guanylate_kinase_CS"/>
</dbReference>
<dbReference type="OrthoDB" id="9808150at2"/>
<keyword evidence="7 11" id="KW-0418">Kinase</keyword>
<dbReference type="Proteomes" id="UP000005753">
    <property type="component" value="Chromosome"/>
</dbReference>
<keyword evidence="5 11" id="KW-0808">Transferase</keyword>
<dbReference type="Pfam" id="PF00625">
    <property type="entry name" value="Guanylate_kin"/>
    <property type="match status" value="1"/>
</dbReference>
<feature type="domain" description="Guanylate kinase-like" evidence="12">
    <location>
        <begin position="4"/>
        <end position="182"/>
    </location>
</feature>
<keyword evidence="6 11" id="KW-0547">Nucleotide-binding</keyword>
<organism evidence="13 14">
    <name type="scientific">Eubacterium cellulosolvens (strain ATCC 43171 / JCM 9499 / 6)</name>
    <name type="common">Cillobacterium cellulosolvens</name>
    <dbReference type="NCBI Taxonomy" id="633697"/>
    <lineage>
        <taxon>Bacteria</taxon>
        <taxon>Bacillati</taxon>
        <taxon>Bacillota</taxon>
        <taxon>Clostridia</taxon>
        <taxon>Eubacteriales</taxon>
        <taxon>Eubacteriaceae</taxon>
        <taxon>Eubacterium</taxon>
    </lineage>
</organism>
<accession>I5AQQ5</accession>
<evidence type="ECO:0000256" key="6">
    <source>
        <dbReference type="ARBA" id="ARBA00022741"/>
    </source>
</evidence>
<gene>
    <name evidence="11" type="primary">gmk</name>
    <name evidence="13" type="ORF">EubceDRAFT1_0268</name>
</gene>
<dbReference type="EC" id="2.7.4.8" evidence="3 11"/>
<comment type="catalytic activity">
    <reaction evidence="10 11">
        <text>GMP + ATP = GDP + ADP</text>
        <dbReference type="Rhea" id="RHEA:20780"/>
        <dbReference type="ChEBI" id="CHEBI:30616"/>
        <dbReference type="ChEBI" id="CHEBI:58115"/>
        <dbReference type="ChEBI" id="CHEBI:58189"/>
        <dbReference type="ChEBI" id="CHEBI:456216"/>
        <dbReference type="EC" id="2.7.4.8"/>
    </reaction>
</comment>
<dbReference type="GO" id="GO:0004385">
    <property type="term" value="F:GMP kinase activity"/>
    <property type="evidence" value="ECO:0007669"/>
    <property type="project" value="UniProtKB-UniRule"/>
</dbReference>
<keyword evidence="11" id="KW-0963">Cytoplasm</keyword>
<protein>
    <recommendedName>
        <fullName evidence="4 11">Guanylate kinase</fullName>
        <ecNumber evidence="3 11">2.7.4.8</ecNumber>
    </recommendedName>
    <alternativeName>
        <fullName evidence="9 11">GMP kinase</fullName>
    </alternativeName>
</protein>
<evidence type="ECO:0000256" key="9">
    <source>
        <dbReference type="ARBA" id="ARBA00030128"/>
    </source>
</evidence>
<reference evidence="13 14" key="2">
    <citation type="submission" date="2012-02" db="EMBL/GenBank/DDBJ databases">
        <title>Improved High-Quality Draft sequence of Eubacterium cellulosolvens 6.</title>
        <authorList>
            <consortium name="US DOE Joint Genome Institute"/>
            <person name="Lucas S."/>
            <person name="Han J."/>
            <person name="Lapidus A."/>
            <person name="Cheng J.-F."/>
            <person name="Goodwin L."/>
            <person name="Pitluck S."/>
            <person name="Peters L."/>
            <person name="Mikhailova N."/>
            <person name="Gu W."/>
            <person name="Detter J.C."/>
            <person name="Han C."/>
            <person name="Tapia R."/>
            <person name="Land M."/>
            <person name="Hauser L."/>
            <person name="Kyrpides N."/>
            <person name="Ivanova N."/>
            <person name="Pagani I."/>
            <person name="Johnson E."/>
            <person name="Mukhopadhyay B."/>
            <person name="Anderson I."/>
            <person name="Woyke T."/>
        </authorList>
    </citation>
    <scope>NUCLEOTIDE SEQUENCE [LARGE SCALE GENOMIC DNA]</scope>
    <source>
        <strain evidence="13 14">6</strain>
    </source>
</reference>
<dbReference type="InterPro" id="IPR008144">
    <property type="entry name" value="Guanylate_kin-like_dom"/>
</dbReference>
<dbReference type="HAMAP" id="MF_00328">
    <property type="entry name" value="Guanylate_kinase"/>
    <property type="match status" value="1"/>
</dbReference>
<evidence type="ECO:0000313" key="14">
    <source>
        <dbReference type="Proteomes" id="UP000005753"/>
    </source>
</evidence>
<dbReference type="AlphaFoldDB" id="I5AQQ5"/>
<dbReference type="eggNOG" id="COG0194">
    <property type="taxonomic scope" value="Bacteria"/>
</dbReference>
<dbReference type="STRING" id="633697.EubceDRAFT1_0268"/>
<evidence type="ECO:0000256" key="5">
    <source>
        <dbReference type="ARBA" id="ARBA00022679"/>
    </source>
</evidence>
<evidence type="ECO:0000256" key="10">
    <source>
        <dbReference type="ARBA" id="ARBA00048594"/>
    </source>
</evidence>
<dbReference type="FunFam" id="3.30.63.10:FF:000002">
    <property type="entry name" value="Guanylate kinase 1"/>
    <property type="match status" value="1"/>
</dbReference>
<dbReference type="PROSITE" id="PS00856">
    <property type="entry name" value="GUANYLATE_KINASE_1"/>
    <property type="match status" value="1"/>
</dbReference>
<dbReference type="PANTHER" id="PTHR23117">
    <property type="entry name" value="GUANYLATE KINASE-RELATED"/>
    <property type="match status" value="1"/>
</dbReference>
<evidence type="ECO:0000256" key="8">
    <source>
        <dbReference type="ARBA" id="ARBA00022840"/>
    </source>
</evidence>
<comment type="similarity">
    <text evidence="2 11">Belongs to the guanylate kinase family.</text>
</comment>
<evidence type="ECO:0000256" key="7">
    <source>
        <dbReference type="ARBA" id="ARBA00022777"/>
    </source>
</evidence>
<dbReference type="InterPro" id="IPR017665">
    <property type="entry name" value="Guanylate_kinase"/>
</dbReference>
<dbReference type="InterPro" id="IPR008145">
    <property type="entry name" value="GK/Ca_channel_bsu"/>
</dbReference>
<dbReference type="NCBIfam" id="TIGR03263">
    <property type="entry name" value="guanyl_kin"/>
    <property type="match status" value="1"/>
</dbReference>
<dbReference type="SMART" id="SM00072">
    <property type="entry name" value="GuKc"/>
    <property type="match status" value="1"/>
</dbReference>
<dbReference type="PROSITE" id="PS50052">
    <property type="entry name" value="GUANYLATE_KINASE_2"/>
    <property type="match status" value="1"/>
</dbReference>
<evidence type="ECO:0000256" key="4">
    <source>
        <dbReference type="ARBA" id="ARBA00016296"/>
    </source>
</evidence>
<feature type="binding site" evidence="11">
    <location>
        <begin position="11"/>
        <end position="18"/>
    </location>
    <ligand>
        <name>ATP</name>
        <dbReference type="ChEBI" id="CHEBI:30616"/>
    </ligand>
</feature>
<dbReference type="SUPFAM" id="SSF52540">
    <property type="entry name" value="P-loop containing nucleoside triphosphate hydrolases"/>
    <property type="match status" value="1"/>
</dbReference>
<evidence type="ECO:0000259" key="12">
    <source>
        <dbReference type="PROSITE" id="PS50052"/>
    </source>
</evidence>
<dbReference type="GO" id="GO:0005829">
    <property type="term" value="C:cytosol"/>
    <property type="evidence" value="ECO:0007669"/>
    <property type="project" value="TreeGrafter"/>
</dbReference>
<dbReference type="PANTHER" id="PTHR23117:SF13">
    <property type="entry name" value="GUANYLATE KINASE"/>
    <property type="match status" value="1"/>
</dbReference>
<dbReference type="CDD" id="cd00071">
    <property type="entry name" value="GMPK"/>
    <property type="match status" value="1"/>
</dbReference>